<feature type="region of interest" description="Disordered" evidence="1">
    <location>
        <begin position="122"/>
        <end position="224"/>
    </location>
</feature>
<evidence type="ECO:0000313" key="3">
    <source>
        <dbReference type="Proteomes" id="UP000400924"/>
    </source>
</evidence>
<dbReference type="OrthoDB" id="9856387at2"/>
<feature type="compositionally biased region" description="Basic and acidic residues" evidence="1">
    <location>
        <begin position="122"/>
        <end position="148"/>
    </location>
</feature>
<dbReference type="Proteomes" id="UP000400924">
    <property type="component" value="Unassembled WGS sequence"/>
</dbReference>
<feature type="compositionally biased region" description="Low complexity" evidence="1">
    <location>
        <begin position="212"/>
        <end position="224"/>
    </location>
</feature>
<proteinExistence type="predicted"/>
<sequence>MWGHPQRGPDCPEHGHGGDGLAPCVGLLLRGGRDGTRLSSSLGLGLGLGLDLGLDLGLGLDLSLGGSIERRPVRGGRRTRVPAGAQGPDHHVDAYRGEHEEHHAETGRDPVVIVDGEIHDAYAENGPDRDEQGLADPERQETQEETEHPVISPGQAHIRRGGGHSSGHVQGLPRQETPNRRSRGRRDSGGALSTAAAGDPSVRARPGPGGPPRRAGWRPGPVTR</sequence>
<dbReference type="EMBL" id="VJZC01000251">
    <property type="protein sequence ID" value="MPY60880.1"/>
    <property type="molecule type" value="Genomic_DNA"/>
</dbReference>
<comment type="caution">
    <text evidence="2">The sequence shown here is derived from an EMBL/GenBank/DDBJ whole genome shotgun (WGS) entry which is preliminary data.</text>
</comment>
<evidence type="ECO:0000256" key="1">
    <source>
        <dbReference type="SAM" id="MobiDB-lite"/>
    </source>
</evidence>
<evidence type="ECO:0000313" key="2">
    <source>
        <dbReference type="EMBL" id="MPY60880.1"/>
    </source>
</evidence>
<protein>
    <submittedName>
        <fullName evidence="2">Uncharacterized protein</fullName>
    </submittedName>
</protein>
<accession>A0A5N8XN34</accession>
<name>A0A5N8XN34_9ACTN</name>
<dbReference type="AlphaFoldDB" id="A0A5N8XN34"/>
<gene>
    <name evidence="2" type="ORF">FNH08_28160</name>
</gene>
<reference evidence="2 3" key="1">
    <citation type="submission" date="2019-07" db="EMBL/GenBank/DDBJ databases">
        <title>New species of Amycolatopsis and Streptomyces.</title>
        <authorList>
            <person name="Duangmal K."/>
            <person name="Teo W.F.A."/>
            <person name="Lipun K."/>
        </authorList>
    </citation>
    <scope>NUCLEOTIDE SEQUENCE [LARGE SCALE GENOMIC DNA]</scope>
    <source>
        <strain evidence="2 3">NBRC 106415</strain>
    </source>
</reference>
<organism evidence="2 3">
    <name type="scientific">Streptomyces spongiae</name>
    <dbReference type="NCBI Taxonomy" id="565072"/>
    <lineage>
        <taxon>Bacteria</taxon>
        <taxon>Bacillati</taxon>
        <taxon>Actinomycetota</taxon>
        <taxon>Actinomycetes</taxon>
        <taxon>Kitasatosporales</taxon>
        <taxon>Streptomycetaceae</taxon>
        <taxon>Streptomyces</taxon>
    </lineage>
</organism>
<keyword evidence="3" id="KW-1185">Reference proteome</keyword>
<feature type="region of interest" description="Disordered" evidence="1">
    <location>
        <begin position="72"/>
        <end position="92"/>
    </location>
</feature>